<evidence type="ECO:0000313" key="2">
    <source>
        <dbReference type="Proteomes" id="UP000703269"/>
    </source>
</evidence>
<sequence>MDASVAAPLLSRSSTAAGHDAGTPNAQAGRYTHLPHLPALSHDVIVAIFSFIADDQKTLNQCSLVCHTWAHCTATHLFSSRRWPKCPHHWFDRRATRVQCSCALDCVRRGDGLTVFADFLAGSARVRTALRDVHFRFKLVRTTRTPMGWADLDAVLDVLAHLPALRSVVLAGITSHLGPAPSPARLTGRATRTLERLEVHDALHLGARALARVVAFFARVDCAVVVRAGAPLPDDAPAAAPDTPRTRLSTLRFETCSPENVAKYLDALADVVDTHALAHLQTGRLAPGASTESVARVLERAPQLESLSCVVSLAGTAEAHTASWRAVATLLGRCSPRVVTVTVSPPISQQMLLVENVRAALRSVDWADIDGVASRSQWLERIQLKWEGAMVTSQLEELNAALPDLRAALSPKVLAMLRWIPL</sequence>
<accession>A0A9P3GF99</accession>
<gene>
    <name evidence="1" type="ORF">PsYK624_111450</name>
</gene>
<dbReference type="EMBL" id="BPQB01000044">
    <property type="protein sequence ID" value="GJE94968.1"/>
    <property type="molecule type" value="Genomic_DNA"/>
</dbReference>
<dbReference type="Gene3D" id="3.80.10.10">
    <property type="entry name" value="Ribonuclease Inhibitor"/>
    <property type="match status" value="1"/>
</dbReference>
<dbReference type="InterPro" id="IPR036047">
    <property type="entry name" value="F-box-like_dom_sf"/>
</dbReference>
<dbReference type="SUPFAM" id="SSF81383">
    <property type="entry name" value="F-box domain"/>
    <property type="match status" value="1"/>
</dbReference>
<name>A0A9P3GF99_9APHY</name>
<protein>
    <recommendedName>
        <fullName evidence="3">F-box domain-containing protein</fullName>
    </recommendedName>
</protein>
<reference evidence="1 2" key="1">
    <citation type="submission" date="2021-08" db="EMBL/GenBank/DDBJ databases">
        <title>Draft Genome Sequence of Phanerochaete sordida strain YK-624.</title>
        <authorList>
            <person name="Mori T."/>
            <person name="Dohra H."/>
            <person name="Suzuki T."/>
            <person name="Kawagishi H."/>
            <person name="Hirai H."/>
        </authorList>
    </citation>
    <scope>NUCLEOTIDE SEQUENCE [LARGE SCALE GENOMIC DNA]</scope>
    <source>
        <strain evidence="1 2">YK-624</strain>
    </source>
</reference>
<evidence type="ECO:0008006" key="3">
    <source>
        <dbReference type="Google" id="ProtNLM"/>
    </source>
</evidence>
<organism evidence="1 2">
    <name type="scientific">Phanerochaete sordida</name>
    <dbReference type="NCBI Taxonomy" id="48140"/>
    <lineage>
        <taxon>Eukaryota</taxon>
        <taxon>Fungi</taxon>
        <taxon>Dikarya</taxon>
        <taxon>Basidiomycota</taxon>
        <taxon>Agaricomycotina</taxon>
        <taxon>Agaricomycetes</taxon>
        <taxon>Polyporales</taxon>
        <taxon>Phanerochaetaceae</taxon>
        <taxon>Phanerochaete</taxon>
    </lineage>
</organism>
<dbReference type="InterPro" id="IPR032675">
    <property type="entry name" value="LRR_dom_sf"/>
</dbReference>
<comment type="caution">
    <text evidence="1">The sequence shown here is derived from an EMBL/GenBank/DDBJ whole genome shotgun (WGS) entry which is preliminary data.</text>
</comment>
<evidence type="ECO:0000313" key="1">
    <source>
        <dbReference type="EMBL" id="GJE94968.1"/>
    </source>
</evidence>
<dbReference type="Proteomes" id="UP000703269">
    <property type="component" value="Unassembled WGS sequence"/>
</dbReference>
<proteinExistence type="predicted"/>
<dbReference type="AlphaFoldDB" id="A0A9P3GF99"/>
<keyword evidence="2" id="KW-1185">Reference proteome</keyword>